<sequence>MHLKAINIALFAGFLISGTAQASWDLTATATSDYLFNGVTQTDGDPALQFIANKNFDSGWYAGGFASNVDFGDDTWLELDAFGGRYWQINDEIGVELGALYYSYYGDGSDINYGETTAAVDISDFRFQLWYAWDYAGSDAKHLVAAVSYQVYSDGKNGVNVGFNQSRSLDSEDFQWDTRDHYNHAWIAYDRNWQQWNFMVSYNHTTLSSDWGGGNTLAANVTYTF</sequence>
<dbReference type="InterPro" id="IPR010239">
    <property type="entry name" value="CHP02001"/>
</dbReference>
<name>A0A9X2G0T7_9GAMM</name>
<evidence type="ECO:0000313" key="2">
    <source>
        <dbReference type="EMBL" id="MCP1338273.1"/>
    </source>
</evidence>
<dbReference type="Pfam" id="PF09694">
    <property type="entry name" value="Gcw_chp"/>
    <property type="match status" value="1"/>
</dbReference>
<dbReference type="RefSeq" id="WP_253617251.1">
    <property type="nucleotide sequence ID" value="NZ_JAMZDE010000001.1"/>
</dbReference>
<keyword evidence="3" id="KW-1185">Reference proteome</keyword>
<protein>
    <submittedName>
        <fullName evidence="2">TorF family putative porin</fullName>
    </submittedName>
</protein>
<organism evidence="2 3">
    <name type="scientific">Idiomarina rhizosphaerae</name>
    <dbReference type="NCBI Taxonomy" id="2961572"/>
    <lineage>
        <taxon>Bacteria</taxon>
        <taxon>Pseudomonadati</taxon>
        <taxon>Pseudomonadota</taxon>
        <taxon>Gammaproteobacteria</taxon>
        <taxon>Alteromonadales</taxon>
        <taxon>Idiomarinaceae</taxon>
        <taxon>Idiomarina</taxon>
    </lineage>
</organism>
<reference evidence="2" key="1">
    <citation type="submission" date="2022-06" db="EMBL/GenBank/DDBJ databases">
        <title>Idiomarina rhizosphaerae M1R2S28.</title>
        <authorList>
            <person name="Sun J.-Q."/>
            <person name="Li L.-F."/>
        </authorList>
    </citation>
    <scope>NUCLEOTIDE SEQUENCE</scope>
    <source>
        <strain evidence="2">M1R2S28</strain>
    </source>
</reference>
<dbReference type="Proteomes" id="UP001139474">
    <property type="component" value="Unassembled WGS sequence"/>
</dbReference>
<evidence type="ECO:0000256" key="1">
    <source>
        <dbReference type="SAM" id="SignalP"/>
    </source>
</evidence>
<proteinExistence type="predicted"/>
<evidence type="ECO:0000313" key="3">
    <source>
        <dbReference type="Proteomes" id="UP001139474"/>
    </source>
</evidence>
<gene>
    <name evidence="2" type="ORF">NJR55_01580</name>
</gene>
<dbReference type="AlphaFoldDB" id="A0A9X2G0T7"/>
<dbReference type="EMBL" id="JAMZDE010000001">
    <property type="protein sequence ID" value="MCP1338273.1"/>
    <property type="molecule type" value="Genomic_DNA"/>
</dbReference>
<accession>A0A9X2G0T7</accession>
<keyword evidence="1" id="KW-0732">Signal</keyword>
<comment type="caution">
    <text evidence="2">The sequence shown here is derived from an EMBL/GenBank/DDBJ whole genome shotgun (WGS) entry which is preliminary data.</text>
</comment>
<feature type="chain" id="PRO_5040973712" evidence="1">
    <location>
        <begin position="23"/>
        <end position="225"/>
    </location>
</feature>
<feature type="signal peptide" evidence="1">
    <location>
        <begin position="1"/>
        <end position="22"/>
    </location>
</feature>
<dbReference type="NCBIfam" id="TIGR02001">
    <property type="entry name" value="gcw_chp"/>
    <property type="match status" value="1"/>
</dbReference>